<name>E8U7Y0_DEIML</name>
<dbReference type="PANTHER" id="PTHR11603">
    <property type="entry name" value="AAA FAMILY ATPASE"/>
    <property type="match status" value="1"/>
</dbReference>
<gene>
    <name evidence="7" type="ordered locus">Deima_1520</name>
</gene>
<dbReference type="AlphaFoldDB" id="E8U7Y0"/>
<evidence type="ECO:0000259" key="6">
    <source>
        <dbReference type="PROSITE" id="PS50926"/>
    </source>
</evidence>
<dbReference type="GO" id="GO:0004518">
    <property type="term" value="F:nuclease activity"/>
    <property type="evidence" value="ECO:0007669"/>
    <property type="project" value="UniProtKB-KW"/>
</dbReference>
<reference evidence="8" key="2">
    <citation type="submission" date="2011-01" db="EMBL/GenBank/DDBJ databases">
        <title>The complete genome of Deinococcus maricopensis DSM 21211.</title>
        <authorList>
            <consortium name="US DOE Joint Genome Institute (JGI-PGF)"/>
            <person name="Lucas S."/>
            <person name="Copeland A."/>
            <person name="Lapidus A."/>
            <person name="Goodwin L."/>
            <person name="Pitluck S."/>
            <person name="Kyrpides N."/>
            <person name="Mavromatis K."/>
            <person name="Pagani I."/>
            <person name="Ivanova N."/>
            <person name="Ovchinnikova G."/>
            <person name="Zeytun A."/>
            <person name="Detter J.C."/>
            <person name="Han C."/>
            <person name="Land M."/>
            <person name="Hauser L."/>
            <person name="Markowitz V."/>
            <person name="Cheng J.-F."/>
            <person name="Hugenholtz P."/>
            <person name="Woyke T."/>
            <person name="Wu D."/>
            <person name="Pukall R."/>
            <person name="Gehrich-Schroeter G."/>
            <person name="Brambilla E."/>
            <person name="Klenk H.-P."/>
            <person name="Eisen J.A."/>
        </authorList>
    </citation>
    <scope>NUCLEOTIDE SEQUENCE [LARGE SCALE GENOMIC DNA]</scope>
    <source>
        <strain evidence="8">DSM 21211 / LMG 22137 / NRRL B-23946 / LB-34</strain>
    </source>
</reference>
<dbReference type="EMBL" id="CP002454">
    <property type="protein sequence ID" value="ADV67169.1"/>
    <property type="molecule type" value="Genomic_DNA"/>
</dbReference>
<feature type="domain" description="TRAM" evidence="6">
    <location>
        <begin position="271"/>
        <end position="332"/>
    </location>
</feature>
<evidence type="ECO:0000256" key="4">
    <source>
        <dbReference type="ARBA" id="ARBA00022842"/>
    </source>
</evidence>
<dbReference type="SUPFAM" id="SSF88723">
    <property type="entry name" value="PIN domain-like"/>
    <property type="match status" value="1"/>
</dbReference>
<keyword evidence="5" id="KW-0812">Transmembrane</keyword>
<dbReference type="OrthoDB" id="9780734at2"/>
<dbReference type="HOGENOM" id="CLU_050839_0_0_0"/>
<organism evidence="7 8">
    <name type="scientific">Deinococcus maricopensis (strain DSM 21211 / LMG 22137 / NRRL B-23946 / LB-34)</name>
    <dbReference type="NCBI Taxonomy" id="709986"/>
    <lineage>
        <taxon>Bacteria</taxon>
        <taxon>Thermotogati</taxon>
        <taxon>Deinococcota</taxon>
        <taxon>Deinococci</taxon>
        <taxon>Deinococcales</taxon>
        <taxon>Deinococcaceae</taxon>
        <taxon>Deinococcus</taxon>
    </lineage>
</organism>
<dbReference type="Gene3D" id="2.40.50.140">
    <property type="entry name" value="Nucleic acid-binding proteins"/>
    <property type="match status" value="1"/>
</dbReference>
<keyword evidence="5" id="KW-0472">Membrane</keyword>
<dbReference type="STRING" id="709986.Deima_1520"/>
<evidence type="ECO:0000256" key="3">
    <source>
        <dbReference type="ARBA" id="ARBA00022801"/>
    </source>
</evidence>
<feature type="transmembrane region" description="Helical" evidence="5">
    <location>
        <begin position="71"/>
        <end position="93"/>
    </location>
</feature>
<dbReference type="KEGG" id="dmr:Deima_1520"/>
<dbReference type="InterPro" id="IPR052041">
    <property type="entry name" value="Nucleic_acid_metab_PIN/TRAM"/>
</dbReference>
<dbReference type="PROSITE" id="PS50926">
    <property type="entry name" value="TRAM"/>
    <property type="match status" value="1"/>
</dbReference>
<dbReference type="Proteomes" id="UP000008635">
    <property type="component" value="Chromosome"/>
</dbReference>
<evidence type="ECO:0000256" key="2">
    <source>
        <dbReference type="ARBA" id="ARBA00022722"/>
    </source>
</evidence>
<evidence type="ECO:0000256" key="5">
    <source>
        <dbReference type="SAM" id="Phobius"/>
    </source>
</evidence>
<accession>E8U7Y0</accession>
<dbReference type="PANTHER" id="PTHR11603:SF147">
    <property type="entry name" value="MEMBRANE PROTEIN"/>
    <property type="match status" value="1"/>
</dbReference>
<dbReference type="RefSeq" id="WP_013556674.1">
    <property type="nucleotide sequence ID" value="NC_014958.1"/>
</dbReference>
<comment type="cofactor">
    <cofactor evidence="1">
        <name>Mg(2+)</name>
        <dbReference type="ChEBI" id="CHEBI:18420"/>
    </cofactor>
</comment>
<keyword evidence="4" id="KW-0460">Magnesium</keyword>
<dbReference type="eggNOG" id="COG4956">
    <property type="taxonomic scope" value="Bacteria"/>
</dbReference>
<sequence length="342" mass="37123" precursor="true">MSFVRALVLLLGLLLGVVLGQFLPSGNGLNHVFGTVSLGLAGLLTGFLLSARIERRAYALIERFGKWYGSLAPRTVAAATVGAVVALLLSVLLNTLLASVPFYSWVWNLLVTLVLGAFFVVFAVRNADTFGAIAWTGQPRRKPGGKLLDTNIIIDGRILDLARAGFIEGELVVPAFVLRELQFLGDHAEPQRRARGKRGLNVLEELRQVTTLRVEDWDAPELSAVDDKLVRLARESGAKLLTNDANLSKIAKLHDIPVLSLHEAAQALRPQLQPGDPLTVNITRAGQQAGQGVAHLDDGTMIVVEDGAKYRNRRVRVIVVNNVQTNVGRMVFAKLDANPVDN</sequence>
<keyword evidence="2" id="KW-0540">Nuclease</keyword>
<feature type="transmembrane region" description="Helical" evidence="5">
    <location>
        <begin position="105"/>
        <end position="124"/>
    </location>
</feature>
<evidence type="ECO:0000256" key="1">
    <source>
        <dbReference type="ARBA" id="ARBA00001946"/>
    </source>
</evidence>
<keyword evidence="3" id="KW-0378">Hydrolase</keyword>
<dbReference type="InterPro" id="IPR012340">
    <property type="entry name" value="NA-bd_OB-fold"/>
</dbReference>
<dbReference type="InterPro" id="IPR002792">
    <property type="entry name" value="TRAM_dom"/>
</dbReference>
<keyword evidence="8" id="KW-1185">Reference proteome</keyword>
<keyword evidence="5" id="KW-1133">Transmembrane helix</keyword>
<proteinExistence type="predicted"/>
<reference evidence="7 8" key="1">
    <citation type="journal article" date="2011" name="Stand. Genomic Sci.">
        <title>Complete genome sequence of Deinococcus maricopensis type strain (LB-34).</title>
        <authorList>
            <person name="Pukall R."/>
            <person name="Zeytun A."/>
            <person name="Lucas S."/>
            <person name="Lapidus A."/>
            <person name="Hammon N."/>
            <person name="Deshpande S."/>
            <person name="Nolan M."/>
            <person name="Cheng J.F."/>
            <person name="Pitluck S."/>
            <person name="Liolios K."/>
            <person name="Pagani I."/>
            <person name="Mikhailova N."/>
            <person name="Ivanova N."/>
            <person name="Mavromatis K."/>
            <person name="Pati A."/>
            <person name="Tapia R."/>
            <person name="Han C."/>
            <person name="Goodwin L."/>
            <person name="Chen A."/>
            <person name="Palaniappan K."/>
            <person name="Land M."/>
            <person name="Hauser L."/>
            <person name="Chang Y.J."/>
            <person name="Jeffries C.D."/>
            <person name="Brambilla E.M."/>
            <person name="Rohde M."/>
            <person name="Goker M."/>
            <person name="Detter J.C."/>
            <person name="Woyke T."/>
            <person name="Bristow J."/>
            <person name="Eisen J.A."/>
            <person name="Markowitz V."/>
            <person name="Hugenholtz P."/>
            <person name="Kyrpides N.C."/>
            <person name="Klenk H.P."/>
        </authorList>
    </citation>
    <scope>NUCLEOTIDE SEQUENCE [LARGE SCALE GENOMIC DNA]</scope>
    <source>
        <strain evidence="8">DSM 21211 / LMG 22137 / NRRL B-23946 / LB-34</strain>
    </source>
</reference>
<dbReference type="InterPro" id="IPR029060">
    <property type="entry name" value="PIN-like_dom_sf"/>
</dbReference>
<evidence type="ECO:0000313" key="7">
    <source>
        <dbReference type="EMBL" id="ADV67169.1"/>
    </source>
</evidence>
<feature type="transmembrane region" description="Helical" evidence="5">
    <location>
        <begin position="30"/>
        <end position="50"/>
    </location>
</feature>
<dbReference type="SMART" id="SM00670">
    <property type="entry name" value="PINc"/>
    <property type="match status" value="1"/>
</dbReference>
<dbReference type="Pfam" id="PF01850">
    <property type="entry name" value="PIN"/>
    <property type="match status" value="1"/>
</dbReference>
<evidence type="ECO:0000313" key="8">
    <source>
        <dbReference type="Proteomes" id="UP000008635"/>
    </source>
</evidence>
<dbReference type="Gene3D" id="3.40.50.1010">
    <property type="entry name" value="5'-nuclease"/>
    <property type="match status" value="1"/>
</dbReference>
<dbReference type="CDD" id="cd09877">
    <property type="entry name" value="PIN_YacL-like"/>
    <property type="match status" value="1"/>
</dbReference>
<dbReference type="GO" id="GO:0016787">
    <property type="term" value="F:hydrolase activity"/>
    <property type="evidence" value="ECO:0007669"/>
    <property type="project" value="UniProtKB-KW"/>
</dbReference>
<dbReference type="InterPro" id="IPR002716">
    <property type="entry name" value="PIN_dom"/>
</dbReference>
<protein>
    <submittedName>
        <fullName evidence="7">PilT protein domain protein</fullName>
    </submittedName>
</protein>